<dbReference type="AlphaFoldDB" id="A0A0V0RHV6"/>
<evidence type="ECO:0000313" key="1">
    <source>
        <dbReference type="EMBL" id="KRX14105.1"/>
    </source>
</evidence>
<sequence>MSHPELAKSIELTTRSSEARNGIKDLREKGILEVKYCPSKEMIADNLTKPKVGLEGYGKENEKVCWSKAFS</sequence>
<accession>A0A0V0RHV6</accession>
<organism evidence="1 2">
    <name type="scientific">Trichinella nelsoni</name>
    <dbReference type="NCBI Taxonomy" id="6336"/>
    <lineage>
        <taxon>Eukaryota</taxon>
        <taxon>Metazoa</taxon>
        <taxon>Ecdysozoa</taxon>
        <taxon>Nematoda</taxon>
        <taxon>Enoplea</taxon>
        <taxon>Dorylaimia</taxon>
        <taxon>Trichinellida</taxon>
        <taxon>Trichinellidae</taxon>
        <taxon>Trichinella</taxon>
    </lineage>
</organism>
<dbReference type="Proteomes" id="UP000054630">
    <property type="component" value="Unassembled WGS sequence"/>
</dbReference>
<keyword evidence="2" id="KW-1185">Reference proteome</keyword>
<dbReference type="OrthoDB" id="5873082at2759"/>
<evidence type="ECO:0000313" key="2">
    <source>
        <dbReference type="Proteomes" id="UP000054630"/>
    </source>
</evidence>
<comment type="caution">
    <text evidence="1">The sequence shown here is derived from an EMBL/GenBank/DDBJ whole genome shotgun (WGS) entry which is preliminary data.</text>
</comment>
<name>A0A0V0RHV6_9BILA</name>
<gene>
    <name evidence="1" type="ORF">T07_10505</name>
</gene>
<reference evidence="1 2" key="1">
    <citation type="submission" date="2015-01" db="EMBL/GenBank/DDBJ databases">
        <title>Evolution of Trichinella species and genotypes.</title>
        <authorList>
            <person name="Korhonen P.K."/>
            <person name="Edoardo P."/>
            <person name="Giuseppe L.R."/>
            <person name="Gasser R.B."/>
        </authorList>
    </citation>
    <scope>NUCLEOTIDE SEQUENCE [LARGE SCALE GENOMIC DNA]</scope>
    <source>
        <strain evidence="1">ISS37</strain>
    </source>
</reference>
<dbReference type="EMBL" id="JYDL01000172">
    <property type="protein sequence ID" value="KRX14105.1"/>
    <property type="molecule type" value="Genomic_DNA"/>
</dbReference>
<protein>
    <submittedName>
        <fullName evidence="1">Uncharacterized protein</fullName>
    </submittedName>
</protein>
<proteinExistence type="predicted"/>